<accession>A0A177N984</accession>
<dbReference type="PROSITE" id="PS51257">
    <property type="entry name" value="PROKAR_LIPOPROTEIN"/>
    <property type="match status" value="1"/>
</dbReference>
<dbReference type="EMBL" id="LUUJ01000087">
    <property type="protein sequence ID" value="OAI14606.1"/>
    <property type="molecule type" value="Genomic_DNA"/>
</dbReference>
<proteinExistence type="predicted"/>
<dbReference type="Gene3D" id="2.40.128.110">
    <property type="entry name" value="Lipid/polyisoprenoid-binding, YceI-like"/>
    <property type="match status" value="1"/>
</dbReference>
<dbReference type="PANTHER" id="PTHR34406">
    <property type="entry name" value="PROTEIN YCEI"/>
    <property type="match status" value="1"/>
</dbReference>
<dbReference type="Proteomes" id="UP000077857">
    <property type="component" value="Unassembled WGS sequence"/>
</dbReference>
<dbReference type="InterPro" id="IPR007372">
    <property type="entry name" value="Lipid/polyisoprenoid-bd_YceI"/>
</dbReference>
<dbReference type="AlphaFoldDB" id="A0A177N984"/>
<sequence length="187" mass="20208">MVRFWAVMGASLCSCAVLAADSYTIDSRHTFPSFEINHLGFSTQRGRFNETSGKVLLDTAAASGSIVVSVNTSSISTGLAELEQHLRGPDFLDSAKYPVMSFKSNRLIFQGEALVGADGVLTLHGVSKPVRLEVQHFYCGINPLRMKYSCGADASATIKRSEFGVDKYVPAVADQVKVLIQVEAVKD</sequence>
<reference evidence="3 4" key="1">
    <citation type="submission" date="2016-03" db="EMBL/GenBank/DDBJ databases">
        <authorList>
            <person name="Ploux O."/>
        </authorList>
    </citation>
    <scope>NUCLEOTIDE SEQUENCE [LARGE SCALE GENOMIC DNA]</scope>
    <source>
        <strain evidence="3 4">R-45378</strain>
    </source>
</reference>
<dbReference type="InterPro" id="IPR036761">
    <property type="entry name" value="TTHA0802/YceI-like_sf"/>
</dbReference>
<protein>
    <recommendedName>
        <fullName evidence="2">Lipid/polyisoprenoid-binding YceI-like domain-containing protein</fullName>
    </recommendedName>
</protein>
<evidence type="ECO:0000313" key="3">
    <source>
        <dbReference type="EMBL" id="OAI14606.1"/>
    </source>
</evidence>
<dbReference type="OrthoDB" id="9811006at2"/>
<organism evidence="3 4">
    <name type="scientific">Methylomonas koyamae</name>
    <dbReference type="NCBI Taxonomy" id="702114"/>
    <lineage>
        <taxon>Bacteria</taxon>
        <taxon>Pseudomonadati</taxon>
        <taxon>Pseudomonadota</taxon>
        <taxon>Gammaproteobacteria</taxon>
        <taxon>Methylococcales</taxon>
        <taxon>Methylococcaceae</taxon>
        <taxon>Methylomonas</taxon>
    </lineage>
</organism>
<keyword evidence="1" id="KW-0732">Signal</keyword>
<evidence type="ECO:0000256" key="1">
    <source>
        <dbReference type="SAM" id="SignalP"/>
    </source>
</evidence>
<evidence type="ECO:0000259" key="2">
    <source>
        <dbReference type="SMART" id="SM00867"/>
    </source>
</evidence>
<gene>
    <name evidence="3" type="ORF">A1507_15045</name>
</gene>
<dbReference type="RefSeq" id="WP_064041071.1">
    <property type="nucleotide sequence ID" value="NZ_LUUJ01000087.1"/>
</dbReference>
<feature type="chain" id="PRO_5008068896" description="Lipid/polyisoprenoid-binding YceI-like domain-containing protein" evidence="1">
    <location>
        <begin position="20"/>
        <end position="187"/>
    </location>
</feature>
<dbReference type="PANTHER" id="PTHR34406:SF2">
    <property type="entry name" value="PERIPLASMIC PROTEIN"/>
    <property type="match status" value="1"/>
</dbReference>
<evidence type="ECO:0000313" key="4">
    <source>
        <dbReference type="Proteomes" id="UP000077857"/>
    </source>
</evidence>
<comment type="caution">
    <text evidence="3">The sequence shown here is derived from an EMBL/GenBank/DDBJ whole genome shotgun (WGS) entry which is preliminary data.</text>
</comment>
<feature type="domain" description="Lipid/polyisoprenoid-binding YceI-like" evidence="2">
    <location>
        <begin position="22"/>
        <end position="185"/>
    </location>
</feature>
<dbReference type="SMART" id="SM00867">
    <property type="entry name" value="YceI"/>
    <property type="match status" value="1"/>
</dbReference>
<dbReference type="Pfam" id="PF04264">
    <property type="entry name" value="YceI"/>
    <property type="match status" value="1"/>
</dbReference>
<name>A0A177N984_9GAMM</name>
<dbReference type="SUPFAM" id="SSF101874">
    <property type="entry name" value="YceI-like"/>
    <property type="match status" value="1"/>
</dbReference>
<feature type="signal peptide" evidence="1">
    <location>
        <begin position="1"/>
        <end position="19"/>
    </location>
</feature>